<dbReference type="InterPro" id="IPR000132">
    <property type="entry name" value="Nitrilase/CN_hydratase_CS"/>
</dbReference>
<dbReference type="GO" id="GO:0000257">
    <property type="term" value="F:nitrilase activity"/>
    <property type="evidence" value="ECO:0007669"/>
    <property type="project" value="UniProtKB-ARBA"/>
</dbReference>
<dbReference type="GO" id="GO:0016836">
    <property type="term" value="F:hydro-lyase activity"/>
    <property type="evidence" value="ECO:0007669"/>
    <property type="project" value="UniProtKB-ARBA"/>
</dbReference>
<dbReference type="Gene3D" id="3.60.110.10">
    <property type="entry name" value="Carbon-nitrogen hydrolase"/>
    <property type="match status" value="1"/>
</dbReference>
<dbReference type="Pfam" id="PF00795">
    <property type="entry name" value="CN_hydrolase"/>
    <property type="match status" value="1"/>
</dbReference>
<evidence type="ECO:0000256" key="1">
    <source>
        <dbReference type="ARBA" id="ARBA00008129"/>
    </source>
</evidence>
<evidence type="ECO:0000313" key="5">
    <source>
        <dbReference type="Proteomes" id="UP000717515"/>
    </source>
</evidence>
<keyword evidence="2" id="KW-0378">Hydrolase</keyword>
<dbReference type="EMBL" id="JAIFTL010000429">
    <property type="protein sequence ID" value="KAG9319530.1"/>
    <property type="molecule type" value="Genomic_DNA"/>
</dbReference>
<proteinExistence type="inferred from homology"/>
<protein>
    <recommendedName>
        <fullName evidence="3">CN hydrolase domain-containing protein</fullName>
    </recommendedName>
</protein>
<comment type="similarity">
    <text evidence="1">Belongs to the carbon-nitrogen hydrolase superfamily. Nitrilase family.</text>
</comment>
<dbReference type="AlphaFoldDB" id="A0A9P7ZYI9"/>
<organism evidence="4 5">
    <name type="scientific">Mortierella alpina</name>
    <name type="common">Oleaginous fungus</name>
    <name type="synonym">Mortierella renispora</name>
    <dbReference type="NCBI Taxonomy" id="64518"/>
    <lineage>
        <taxon>Eukaryota</taxon>
        <taxon>Fungi</taxon>
        <taxon>Fungi incertae sedis</taxon>
        <taxon>Mucoromycota</taxon>
        <taxon>Mortierellomycotina</taxon>
        <taxon>Mortierellomycetes</taxon>
        <taxon>Mortierellales</taxon>
        <taxon>Mortierellaceae</taxon>
        <taxon>Mortierella</taxon>
    </lineage>
</organism>
<comment type="caution">
    <text evidence="4">The sequence shown here is derived from an EMBL/GenBank/DDBJ whole genome shotgun (WGS) entry which is preliminary data.</text>
</comment>
<feature type="domain" description="CN hydrolase" evidence="3">
    <location>
        <begin position="1"/>
        <end position="214"/>
    </location>
</feature>
<dbReference type="PROSITE" id="PS00921">
    <property type="entry name" value="NITRIL_CHT_2"/>
    <property type="match status" value="1"/>
</dbReference>
<evidence type="ECO:0000259" key="3">
    <source>
        <dbReference type="PROSITE" id="PS50263"/>
    </source>
</evidence>
<accession>A0A9P7ZYI9</accession>
<dbReference type="InterPro" id="IPR044149">
    <property type="entry name" value="Nitrilases_CHs"/>
</dbReference>
<reference evidence="4" key="1">
    <citation type="submission" date="2021-07" db="EMBL/GenBank/DDBJ databases">
        <title>Draft genome of Mortierella alpina, strain LL118, isolated from an aspen leaf litter sample.</title>
        <authorList>
            <person name="Yang S."/>
            <person name="Vinatzer B.A."/>
        </authorList>
    </citation>
    <scope>NUCLEOTIDE SEQUENCE</scope>
    <source>
        <strain evidence="4">LL118</strain>
    </source>
</reference>
<sequence length="309" mass="34352">MYRSRPLDPELSVKFIQNSLKYGSPEMERIQAMAVDCKINVVLGFSENDHDSLYMSQCVITDEGEIKARRRKIKPTHMERTVFGDSTGDSLNNVVDTSVGRVGALQCWEHINPLLKYHTYHQRELLHVAAWPVTLPHTGGSELWGMTLEESSSFVLHTTTVISEKGLTAMRTGSGSLFNRPGGGASAVYGPDGRHLTKDMSETEEGIIYADLETEKVLEARGQQYVSLADEALLSPLCLLRSVPPFFHSHQTKPPSLLFPIPDSSSIIFDEEEEMFIQDIPWDDGFDVLEDKVELVPSPPNGGGESEQS</sequence>
<dbReference type="InterPro" id="IPR003010">
    <property type="entry name" value="C-N_Hydrolase"/>
</dbReference>
<dbReference type="InterPro" id="IPR036526">
    <property type="entry name" value="C-N_Hydrolase_sf"/>
</dbReference>
<name>A0A9P7ZYI9_MORAP</name>
<dbReference type="PANTHER" id="PTHR46044:SF14">
    <property type="entry name" value="ARYLACETONITRILASE"/>
    <property type="match status" value="1"/>
</dbReference>
<dbReference type="PROSITE" id="PS50263">
    <property type="entry name" value="CN_HYDROLASE"/>
    <property type="match status" value="1"/>
</dbReference>
<dbReference type="Proteomes" id="UP000717515">
    <property type="component" value="Unassembled WGS sequence"/>
</dbReference>
<gene>
    <name evidence="4" type="ORF">KVV02_000565</name>
</gene>
<evidence type="ECO:0000313" key="4">
    <source>
        <dbReference type="EMBL" id="KAG9319530.1"/>
    </source>
</evidence>
<evidence type="ECO:0000256" key="2">
    <source>
        <dbReference type="ARBA" id="ARBA00022801"/>
    </source>
</evidence>
<dbReference type="PANTHER" id="PTHR46044">
    <property type="entry name" value="NITRILASE"/>
    <property type="match status" value="1"/>
</dbReference>
<dbReference type="SUPFAM" id="SSF56317">
    <property type="entry name" value="Carbon-nitrogen hydrolase"/>
    <property type="match status" value="1"/>
</dbReference>